<evidence type="ECO:0000313" key="1">
    <source>
        <dbReference type="EMBL" id="MBX70280.1"/>
    </source>
</evidence>
<organism evidence="1">
    <name type="scientific">Rhizophora mucronata</name>
    <name type="common">Asiatic mangrove</name>
    <dbReference type="NCBI Taxonomy" id="61149"/>
    <lineage>
        <taxon>Eukaryota</taxon>
        <taxon>Viridiplantae</taxon>
        <taxon>Streptophyta</taxon>
        <taxon>Embryophyta</taxon>
        <taxon>Tracheophyta</taxon>
        <taxon>Spermatophyta</taxon>
        <taxon>Magnoliopsida</taxon>
        <taxon>eudicotyledons</taxon>
        <taxon>Gunneridae</taxon>
        <taxon>Pentapetalae</taxon>
        <taxon>rosids</taxon>
        <taxon>fabids</taxon>
        <taxon>Malpighiales</taxon>
        <taxon>Rhizophoraceae</taxon>
        <taxon>Rhizophora</taxon>
    </lineage>
</organism>
<protein>
    <submittedName>
        <fullName evidence="1">Uncharacterized protein</fullName>
    </submittedName>
</protein>
<dbReference type="AlphaFoldDB" id="A0A2P2QTB7"/>
<proteinExistence type="predicted"/>
<sequence length="26" mass="3031">MVFGVFVPLTNIYNILMPYNQMIAKL</sequence>
<reference evidence="1" key="1">
    <citation type="submission" date="2018-02" db="EMBL/GenBank/DDBJ databases">
        <title>Rhizophora mucronata_Transcriptome.</title>
        <authorList>
            <person name="Meera S.P."/>
            <person name="Sreeshan A."/>
            <person name="Augustine A."/>
        </authorList>
    </citation>
    <scope>NUCLEOTIDE SEQUENCE</scope>
    <source>
        <tissue evidence="1">Leaf</tissue>
    </source>
</reference>
<dbReference type="EMBL" id="GGEC01089796">
    <property type="protein sequence ID" value="MBX70280.1"/>
    <property type="molecule type" value="Transcribed_RNA"/>
</dbReference>
<name>A0A2P2QTB7_RHIMU</name>
<accession>A0A2P2QTB7</accession>